<comment type="caution">
    <text evidence="1">The sequence shown here is derived from an EMBL/GenBank/DDBJ whole genome shotgun (WGS) entry which is preliminary data.</text>
</comment>
<gene>
    <name evidence="1" type="ORF">RS130_07280</name>
</gene>
<reference evidence="1 2" key="1">
    <citation type="submission" date="2023-10" db="EMBL/GenBank/DDBJ databases">
        <title>Glaciecola aquimarina strain GGW-M5 nov., isolated from a coastal seawater.</title>
        <authorList>
            <person name="Bayburt H."/>
            <person name="Kim J.M."/>
            <person name="Choi B.J."/>
            <person name="Jeon C.O."/>
        </authorList>
    </citation>
    <scope>NUCLEOTIDE SEQUENCE [LARGE SCALE GENOMIC DNA]</scope>
    <source>
        <strain evidence="1 2">KCTC 32108</strain>
    </source>
</reference>
<dbReference type="RefSeq" id="WP_316025399.1">
    <property type="nucleotide sequence ID" value="NZ_JAWDIO010000002.1"/>
</dbReference>
<proteinExistence type="predicted"/>
<evidence type="ECO:0000313" key="1">
    <source>
        <dbReference type="EMBL" id="MDU0353749.1"/>
    </source>
</evidence>
<dbReference type="GO" id="GO:0016787">
    <property type="term" value="F:hydrolase activity"/>
    <property type="evidence" value="ECO:0007669"/>
    <property type="project" value="UniProtKB-KW"/>
</dbReference>
<evidence type="ECO:0000313" key="2">
    <source>
        <dbReference type="Proteomes" id="UP001247805"/>
    </source>
</evidence>
<dbReference type="Proteomes" id="UP001247805">
    <property type="component" value="Unassembled WGS sequence"/>
</dbReference>
<organism evidence="1 2">
    <name type="scientific">Paraglaciecola aquimarina</name>
    <dbReference type="NCBI Taxonomy" id="1235557"/>
    <lineage>
        <taxon>Bacteria</taxon>
        <taxon>Pseudomonadati</taxon>
        <taxon>Pseudomonadota</taxon>
        <taxon>Gammaproteobacteria</taxon>
        <taxon>Alteromonadales</taxon>
        <taxon>Alteromonadaceae</taxon>
        <taxon>Paraglaciecola</taxon>
    </lineage>
</organism>
<dbReference type="EMBL" id="JAWDIO010000002">
    <property type="protein sequence ID" value="MDU0353749.1"/>
    <property type="molecule type" value="Genomic_DNA"/>
</dbReference>
<keyword evidence="2" id="KW-1185">Reference proteome</keyword>
<accession>A0ABU3SUS3</accession>
<keyword evidence="1" id="KW-0378">Hydrolase</keyword>
<name>A0ABU3SUS3_9ALTE</name>
<sequence length="185" mass="21028">MQNIIVSDIFGRTEALEELASKFSAPTEILDPYSAKFMTFPNEQEAYAYFSEHITLEHYSNYLLNRIQSTKSAINLIGFSVGASAIWKISDNPDCINVTSAYCYYGSQIRNSVNIEPSFPISLTFPASESHFSVNELIDNLIHKNNVTIRRVSYLHGFMNIHSANYNNQGYRQEISALCEMPFNK</sequence>
<protein>
    <submittedName>
        <fullName evidence="1">Dienelactone hydrolase family protein</fullName>
    </submittedName>
</protein>